<comment type="caution">
    <text evidence="14">The sequence shown here is derived from an EMBL/GenBank/DDBJ whole genome shotgun (WGS) entry which is preliminary data.</text>
</comment>
<proteinExistence type="inferred from homology"/>
<keyword evidence="10" id="KW-0449">Lipoprotein</keyword>
<evidence type="ECO:0000313" key="15">
    <source>
        <dbReference type="Proteomes" id="UP000275408"/>
    </source>
</evidence>
<evidence type="ECO:0008006" key="16">
    <source>
        <dbReference type="Google" id="ProtNLM"/>
    </source>
</evidence>
<name>A0A3M6V4J7_POCDA</name>
<feature type="region of interest" description="Disordered" evidence="12">
    <location>
        <begin position="419"/>
        <end position="445"/>
    </location>
</feature>
<dbReference type="OMA" id="ECISKYM"/>
<keyword evidence="8" id="KW-0325">Glycoprotein</keyword>
<comment type="subcellular location">
    <subcellularLocation>
        <location evidence="1">Cell membrane</location>
        <topology evidence="1">Lipid-anchor</topology>
        <topology evidence="1">GPI-anchor</topology>
    </subcellularLocation>
</comment>
<keyword evidence="5 13" id="KW-0732">Signal</keyword>
<feature type="compositionally biased region" description="Gly residues" evidence="12">
    <location>
        <begin position="490"/>
        <end position="503"/>
    </location>
</feature>
<dbReference type="PANTHER" id="PTHR10822:SF29">
    <property type="entry name" value="DIVISION ABNORMALLY DELAYED PROTEIN"/>
    <property type="match status" value="1"/>
</dbReference>
<protein>
    <recommendedName>
        <fullName evidence="16">Glypican-4</fullName>
    </recommendedName>
</protein>
<evidence type="ECO:0000256" key="5">
    <source>
        <dbReference type="ARBA" id="ARBA00022729"/>
    </source>
</evidence>
<sequence>MVSFYVFLVVLATVSSGFGQDNDNEPSCATVKTAYRQKRLTDSDVPQWAVKGDDLRVCPKDNGKQCCSQQMEDRFAVFASEDFDKAVSSKVSEMRRQFHLQEKAFNAHFQSLIKESHESLDAYFKKVYVHYYSQNSKIFSDFYAELMKYYEGESSSDMKTILNKLFKILMQKMFQIMHAQSQFSNSYLECIPKHMDQLKPFGNYPETLTSELRSVLIFAKALTKALDDVHDVFIMLENSISSKDCQDQLIKLKYCSWCKALTSLKPCHQFCMDVHKGCLADIAKVNNQWQRYLAAVNELFQKLSGVYNIEIILSKAHIKMSFAIMNFQEPTVAKAVEERVFQVCGNPELTKRSTDDFFLEGNNRQRRENDAALPKKSADVTLESLKTDFKAVMKMADNFWTSLPDMLCSDIAAEKNNPSECWNGAGKGSYSSPDDGENAIEENQAPSVLKASEKLKNIVKMIEEYSNAAVYGDEINIVTTDNEDDDESGSGSGDGSGGSGGSGTNEIPIGTDAPPTDPINGVDGLDNDDNVVGGGVGGNTQGQSRNSASQTVVGAWLFYSAILLLCSSLVP</sequence>
<dbReference type="GO" id="GO:1905475">
    <property type="term" value="P:regulation of protein localization to membrane"/>
    <property type="evidence" value="ECO:0007669"/>
    <property type="project" value="TreeGrafter"/>
</dbReference>
<accession>A0A3M6V4J7</accession>
<organism evidence="14 15">
    <name type="scientific">Pocillopora damicornis</name>
    <name type="common">Cauliflower coral</name>
    <name type="synonym">Millepora damicornis</name>
    <dbReference type="NCBI Taxonomy" id="46731"/>
    <lineage>
        <taxon>Eukaryota</taxon>
        <taxon>Metazoa</taxon>
        <taxon>Cnidaria</taxon>
        <taxon>Anthozoa</taxon>
        <taxon>Hexacorallia</taxon>
        <taxon>Scleractinia</taxon>
        <taxon>Astrocoeniina</taxon>
        <taxon>Pocilloporidae</taxon>
        <taxon>Pocillopora</taxon>
    </lineage>
</organism>
<comment type="similarity">
    <text evidence="2 11">Belongs to the glypican family.</text>
</comment>
<evidence type="ECO:0000256" key="13">
    <source>
        <dbReference type="SAM" id="SignalP"/>
    </source>
</evidence>
<feature type="chain" id="PRO_5018231434" description="Glypican-4" evidence="13">
    <location>
        <begin position="20"/>
        <end position="571"/>
    </location>
</feature>
<keyword evidence="3" id="KW-1003">Cell membrane</keyword>
<keyword evidence="6" id="KW-0654">Proteoglycan</keyword>
<keyword evidence="15" id="KW-1185">Reference proteome</keyword>
<evidence type="ECO:0000256" key="1">
    <source>
        <dbReference type="ARBA" id="ARBA00004609"/>
    </source>
</evidence>
<dbReference type="GO" id="GO:0098552">
    <property type="term" value="C:side of membrane"/>
    <property type="evidence" value="ECO:0007669"/>
    <property type="project" value="UniProtKB-KW"/>
</dbReference>
<feature type="signal peptide" evidence="13">
    <location>
        <begin position="1"/>
        <end position="19"/>
    </location>
</feature>
<evidence type="ECO:0000313" key="14">
    <source>
        <dbReference type="EMBL" id="RMX60872.1"/>
    </source>
</evidence>
<dbReference type="Proteomes" id="UP000275408">
    <property type="component" value="Unassembled WGS sequence"/>
</dbReference>
<dbReference type="GO" id="GO:0005576">
    <property type="term" value="C:extracellular region"/>
    <property type="evidence" value="ECO:0007669"/>
    <property type="project" value="TreeGrafter"/>
</dbReference>
<evidence type="ECO:0000256" key="3">
    <source>
        <dbReference type="ARBA" id="ARBA00022475"/>
    </source>
</evidence>
<dbReference type="Pfam" id="PF01153">
    <property type="entry name" value="Glypican"/>
    <property type="match status" value="1"/>
</dbReference>
<evidence type="ECO:0000256" key="2">
    <source>
        <dbReference type="ARBA" id="ARBA00010260"/>
    </source>
</evidence>
<evidence type="ECO:0000256" key="9">
    <source>
        <dbReference type="ARBA" id="ARBA00023207"/>
    </source>
</evidence>
<dbReference type="OrthoDB" id="10010764at2759"/>
<dbReference type="GO" id="GO:0005886">
    <property type="term" value="C:plasma membrane"/>
    <property type="evidence" value="ECO:0007669"/>
    <property type="project" value="UniProtKB-SubCell"/>
</dbReference>
<dbReference type="EMBL" id="RCHS01000098">
    <property type="protein sequence ID" value="RMX60872.1"/>
    <property type="molecule type" value="Genomic_DNA"/>
</dbReference>
<evidence type="ECO:0000256" key="7">
    <source>
        <dbReference type="ARBA" id="ARBA00023136"/>
    </source>
</evidence>
<evidence type="ECO:0000256" key="6">
    <source>
        <dbReference type="ARBA" id="ARBA00022974"/>
    </source>
</evidence>
<dbReference type="InterPro" id="IPR001863">
    <property type="entry name" value="Glypican"/>
</dbReference>
<dbReference type="GO" id="GO:0016477">
    <property type="term" value="P:cell migration"/>
    <property type="evidence" value="ECO:0007669"/>
    <property type="project" value="TreeGrafter"/>
</dbReference>
<dbReference type="PANTHER" id="PTHR10822">
    <property type="entry name" value="GLYPICAN"/>
    <property type="match status" value="1"/>
</dbReference>
<keyword evidence="9" id="KW-0357">Heparan sulfate</keyword>
<evidence type="ECO:0000256" key="4">
    <source>
        <dbReference type="ARBA" id="ARBA00022622"/>
    </source>
</evidence>
<gene>
    <name evidence="14" type="ORF">pdam_00003477</name>
</gene>
<reference evidence="14 15" key="1">
    <citation type="journal article" date="2018" name="Sci. Rep.">
        <title>Comparative analysis of the Pocillopora damicornis genome highlights role of immune system in coral evolution.</title>
        <authorList>
            <person name="Cunning R."/>
            <person name="Bay R.A."/>
            <person name="Gillette P."/>
            <person name="Baker A.C."/>
            <person name="Traylor-Knowles N."/>
        </authorList>
    </citation>
    <scope>NUCLEOTIDE SEQUENCE [LARGE SCALE GENOMIC DNA]</scope>
    <source>
        <strain evidence="14">RSMAS</strain>
        <tissue evidence="14">Whole animal</tissue>
    </source>
</reference>
<evidence type="ECO:0000256" key="11">
    <source>
        <dbReference type="RuleBase" id="RU003518"/>
    </source>
</evidence>
<dbReference type="GO" id="GO:0009986">
    <property type="term" value="C:cell surface"/>
    <property type="evidence" value="ECO:0007669"/>
    <property type="project" value="TreeGrafter"/>
</dbReference>
<evidence type="ECO:0000256" key="12">
    <source>
        <dbReference type="SAM" id="MobiDB-lite"/>
    </source>
</evidence>
<evidence type="ECO:0000256" key="8">
    <source>
        <dbReference type="ARBA" id="ARBA00023180"/>
    </source>
</evidence>
<keyword evidence="7" id="KW-0472">Membrane</keyword>
<dbReference type="STRING" id="46731.A0A3M6V4J7"/>
<feature type="region of interest" description="Disordered" evidence="12">
    <location>
        <begin position="480"/>
        <end position="546"/>
    </location>
</feature>
<dbReference type="GO" id="GO:0009966">
    <property type="term" value="P:regulation of signal transduction"/>
    <property type="evidence" value="ECO:0007669"/>
    <property type="project" value="InterPro"/>
</dbReference>
<dbReference type="AlphaFoldDB" id="A0A3M6V4J7"/>
<evidence type="ECO:0000256" key="10">
    <source>
        <dbReference type="ARBA" id="ARBA00023288"/>
    </source>
</evidence>
<keyword evidence="4" id="KW-0336">GPI-anchor</keyword>